<proteinExistence type="predicted"/>
<evidence type="ECO:0000313" key="3">
    <source>
        <dbReference type="WBParaSite" id="SPAL_0001202933.1"/>
    </source>
</evidence>
<dbReference type="Proteomes" id="UP000046392">
    <property type="component" value="Unplaced"/>
</dbReference>
<reference evidence="3" key="1">
    <citation type="submission" date="2017-02" db="UniProtKB">
        <authorList>
            <consortium name="WormBaseParasite"/>
        </authorList>
    </citation>
    <scope>IDENTIFICATION</scope>
</reference>
<feature type="compositionally biased region" description="Basic and acidic residues" evidence="1">
    <location>
        <begin position="66"/>
        <end position="78"/>
    </location>
</feature>
<name>A0A0N5C213_STREA</name>
<keyword evidence="2" id="KW-1185">Reference proteome</keyword>
<organism evidence="2 3">
    <name type="scientific">Strongyloides papillosus</name>
    <name type="common">Intestinal threadworm</name>
    <dbReference type="NCBI Taxonomy" id="174720"/>
    <lineage>
        <taxon>Eukaryota</taxon>
        <taxon>Metazoa</taxon>
        <taxon>Ecdysozoa</taxon>
        <taxon>Nematoda</taxon>
        <taxon>Chromadorea</taxon>
        <taxon>Rhabditida</taxon>
        <taxon>Tylenchina</taxon>
        <taxon>Panagrolaimomorpha</taxon>
        <taxon>Strongyloidoidea</taxon>
        <taxon>Strongyloididae</taxon>
        <taxon>Strongyloides</taxon>
    </lineage>
</organism>
<dbReference type="AlphaFoldDB" id="A0A0N5C213"/>
<accession>A0A0N5C213</accession>
<evidence type="ECO:0000313" key="2">
    <source>
        <dbReference type="Proteomes" id="UP000046392"/>
    </source>
</evidence>
<evidence type="ECO:0000256" key="1">
    <source>
        <dbReference type="SAM" id="MobiDB-lite"/>
    </source>
</evidence>
<feature type="region of interest" description="Disordered" evidence="1">
    <location>
        <begin position="60"/>
        <end position="91"/>
    </location>
</feature>
<sequence>MYPNLPLEANCSNNPMNLGILGEVPTLLASSLSLKSKFSKRNLARYSIVLNTGEEDKRKQLTLTDSGKRSVKDHDQNIMRDANNSNVVDRSTMGNINERGIMNYGMSDMLALWEIKTL</sequence>
<protein>
    <submittedName>
        <fullName evidence="3">Transcriptional regulator</fullName>
    </submittedName>
</protein>
<dbReference type="WBParaSite" id="SPAL_0001202933.1">
    <property type="protein sequence ID" value="SPAL_0001202933.1"/>
    <property type="gene ID" value="SPAL_0001202933"/>
</dbReference>
<feature type="compositionally biased region" description="Polar residues" evidence="1">
    <location>
        <begin position="82"/>
        <end position="91"/>
    </location>
</feature>